<dbReference type="AlphaFoldDB" id="A0A2D2D5R4"/>
<reference evidence="2" key="1">
    <citation type="submission" date="2017-10" db="EMBL/GenBank/DDBJ databases">
        <title>Completed PacBio SMRT sequence of Methylosinus trichosporium OB3b reveals presence of a third large plasmid.</title>
        <authorList>
            <person name="Charles T.C."/>
            <person name="Lynch M.D.J."/>
            <person name="Heil J.R."/>
            <person name="Cheng J."/>
        </authorList>
    </citation>
    <scope>NUCLEOTIDE SEQUENCE [LARGE SCALE GENOMIC DNA]</scope>
    <source>
        <strain evidence="2">OB3b</strain>
    </source>
</reference>
<evidence type="ECO:0000313" key="1">
    <source>
        <dbReference type="EMBL" id="ATQ70357.1"/>
    </source>
</evidence>
<dbReference type="EMBL" id="CP023737">
    <property type="protein sequence ID" value="ATQ70357.1"/>
    <property type="molecule type" value="Genomic_DNA"/>
</dbReference>
<dbReference type="PANTHER" id="PTHR43883:SF1">
    <property type="entry name" value="GLUCONOKINASE"/>
    <property type="match status" value="1"/>
</dbReference>
<proteinExistence type="predicted"/>
<name>A0A2D2D5R4_METT3</name>
<accession>A0A2D2D5R4</accession>
<protein>
    <recommendedName>
        <fullName evidence="3">Aminoglycoside phosphotransferase domain-containing protein</fullName>
    </recommendedName>
</protein>
<evidence type="ECO:0000313" key="2">
    <source>
        <dbReference type="Proteomes" id="UP000230709"/>
    </source>
</evidence>
<dbReference type="InterPro" id="IPR052732">
    <property type="entry name" value="Cell-binding_unc_protein"/>
</dbReference>
<keyword evidence="2" id="KW-1185">Reference proteome</keyword>
<dbReference type="STRING" id="595536.GCA_000178815_02758"/>
<dbReference type="InterPro" id="IPR011009">
    <property type="entry name" value="Kinase-like_dom_sf"/>
</dbReference>
<organism evidence="1 2">
    <name type="scientific">Methylosinus trichosporium (strain ATCC 35070 / NCIMB 11131 / UNIQEM 75 / OB3b)</name>
    <dbReference type="NCBI Taxonomy" id="595536"/>
    <lineage>
        <taxon>Bacteria</taxon>
        <taxon>Pseudomonadati</taxon>
        <taxon>Pseudomonadota</taxon>
        <taxon>Alphaproteobacteria</taxon>
        <taxon>Hyphomicrobiales</taxon>
        <taxon>Methylocystaceae</taxon>
        <taxon>Methylosinus</taxon>
    </lineage>
</organism>
<evidence type="ECO:0008006" key="3">
    <source>
        <dbReference type="Google" id="ProtNLM"/>
    </source>
</evidence>
<sequence length="299" mass="33364">MSYVFLAGERVYKLKKPVRFTFLDFSTVPARAADCREELRLNRRLAPGVYLDVIPLTLAPSGDLALRGEGAVVDWLVEMRRLPERLMLDRLIVEGRLETGQIAALAETLASFYACAERTTMTPAEYVARFFREHEETRRVLTLCEPSSPALLDRLHAMLAAFTPTLEQRVRAGRVIDGHGDLRPEHICFTDPIAIFDCLEFNHDLRQVDPFDELAFLDLECALLGAGDLGPRLLEATSARLGDAPAPALVALYGACRAMLRARLALAHLFDPHPRQKEKWAPLAARYLQLAATRMAAIG</sequence>
<gene>
    <name evidence="1" type="ORF">CQW49_12040</name>
</gene>
<dbReference type="Proteomes" id="UP000230709">
    <property type="component" value="Chromosome"/>
</dbReference>
<dbReference type="SUPFAM" id="SSF56112">
    <property type="entry name" value="Protein kinase-like (PK-like)"/>
    <property type="match status" value="1"/>
</dbReference>
<dbReference type="KEGG" id="mtw:CQW49_12040"/>
<dbReference type="PANTHER" id="PTHR43883">
    <property type="entry name" value="SLR0207 PROTEIN"/>
    <property type="match status" value="1"/>
</dbReference>